<dbReference type="GO" id="GO:0005524">
    <property type="term" value="F:ATP binding"/>
    <property type="evidence" value="ECO:0007669"/>
    <property type="project" value="UniProtKB-KW"/>
</dbReference>
<dbReference type="eggNOG" id="COG1201">
    <property type="taxonomic scope" value="Bacteria"/>
</dbReference>
<dbReference type="SMART" id="SM00487">
    <property type="entry name" value="DEXDc"/>
    <property type="match status" value="1"/>
</dbReference>
<dbReference type="Pfam" id="PF00271">
    <property type="entry name" value="Helicase_C"/>
    <property type="match status" value="1"/>
</dbReference>
<keyword evidence="1" id="KW-0547">Nucleotide-binding</keyword>
<dbReference type="InterPro" id="IPR052511">
    <property type="entry name" value="ATP-dep_Helicase"/>
</dbReference>
<dbReference type="Proteomes" id="UP000030013">
    <property type="component" value="Unassembled WGS sequence"/>
</dbReference>
<dbReference type="InterPro" id="IPR014001">
    <property type="entry name" value="Helicase_ATP-bd"/>
</dbReference>
<sequence length="1749" mass="193488">MDAFGVHRQLIEDYRSFSEGFVDIRDPNLREAIKQQSLEGAQWPDPWLSLNPSFAPGGRVDELVATGLLHPRCEAVFSAKRPGGAPTPFSLYQHQREAIAAARDGASYVLTTGTGSGKSLAYIVPIVDRVLRDGSGEGIRAIVVYPMNALANSQVEELDKFLRVGFDEPPVTYRRYTGQEQGETRQEVLDNPPDILLTNYVMLELMLTRPDERRFLQQHAKDLQFLVLDELHTYRGRQGADVAMLVRRIRELTGSGEALQCVGTSATMSSGTTIAEQQDDVAGVASRIFGTPIVPERVIVETLVRATTVRDPEPAALAQATRTRGQVEYATTLGYPELVQDPMASWIEDTFGITEESGSGRLVRRPPTTVKVAARELAAITGQDEQTCGNALRATLIAGSAAKDEHTGRSLFAFRLHQFLSKGGSIHVTAEMPAVRHITPDYQLTVLTPEQDAELDTEKRLYPLAFCRECGQDYLMVRIPKDGDGSHFIARHDMRPADQLDGYLFISSEREWPIDPVAEDRLPLSWRSGQPSNPIVPARRGDVPRRVLVSPAGDFVASDVAGAGDAQGRVVAAFVPGAFRFCLHCGVTYEGLRTSELAKLVTLDKEGRSSAMSVIASSIVRALRASGGDGVPPEARKLLTFVDNRQDASLQAGHFNDFVQVVQLRAALYQAVLAVDRDSGLDLLDLGREVAKAMNLQLSDYALAPDALDDRPIRRALRNVVEYRAMRDLQRGFRVTLPNLEQTGLVRVIYPSARRLAEREDRWVGTHERLESLAPTQREEIVHVLLDELRRVLAIDAEALTQDNVDRLRRESREYLAGVLAVGENEPDPVVGIAVPESGKKGGARSILNLTGRSAFGRWLRSLTPFKGMSAAEADDVIVALVRLLHDVGMLAEVTELGTTGYRVKSSAMALFAGDGKGGAPDPVRRTFDAEHRPRVVTFFRDLYVDSGHQLRGLRAAEHTAQVRADDREKREKAFRTAELPLLFCSPTMELGVDIASLNAVALRNVPPTPANYAQRSGRAGRSGQQAIVVTYCSSGNSHDSYYFERSHQMVAGKVTPPRLDLANEDLVRSHVHALWLAEALTLTPAGLQSSMSSVLDLGHKDFPVRAELAEVLSEPDVTSRARLAAHALLEPLEAELRAGTWWAPDWSDRVIDRAGDEFDVACNRWRELYRSAVMERDVAEKLAADHSKSKDERRDADRRRMEARQRIELLLNESDTRGQSDFYTYRYLASEGFLPGYSFPRLPLAAYIPGSRRGAEGSWLQRPRFLAISEFGPNALIYHEGARYQVTRIALPRGHSGDGAADVVRSRLKVCQACGYHHEADPGPDMCEECGERLGQTWNELLQLQTVITRRRERISADEEERNRVGYELHTTYRYMPRGTHPGYSRATATDRDNKAVIAHVTYGDSAELRVTNLGRRNRSNQNLQGFWLDLVKGRWLSEVKGEQQGADSDEDGLEAAQQDVKAKARVIPYVKDRRNVVVFRWDRQVEESDAITLQYALERGMEIHFQLEDSELTSELLPDADGRGRVLFVESAEGGAGVLRRLQAEPEALAHVARAALELLHVDPVTGEETEDACIRGCYRCLLSYGNQTMHERIDRRVAIPVLQRLAEGITTPEAERPDRSVVAPALSPLPTSDRMAPIEPGQERNGRASELEAWLRAAGLRLPSASKATREGMTVDMAFDQTSPPAAIVFEDGHDRDAAGLVFAGYNVVTVSAQDDLWEVILRNPAVFGTPTTKPAPPAPEQGAPR</sequence>
<dbReference type="EMBL" id="AVPL01000022">
    <property type="protein sequence ID" value="KGN41190.1"/>
    <property type="molecule type" value="Genomic_DNA"/>
</dbReference>
<dbReference type="OrthoDB" id="3197455at2"/>
<dbReference type="PROSITE" id="PS51194">
    <property type="entry name" value="HELICASE_CTER"/>
    <property type="match status" value="1"/>
</dbReference>
<evidence type="ECO:0008006" key="8">
    <source>
        <dbReference type="Google" id="ProtNLM"/>
    </source>
</evidence>
<dbReference type="SMART" id="SM00490">
    <property type="entry name" value="HELICc"/>
    <property type="match status" value="1"/>
</dbReference>
<dbReference type="InterPro" id="IPR027417">
    <property type="entry name" value="P-loop_NTPase"/>
</dbReference>
<feature type="region of interest" description="Disordered" evidence="3">
    <location>
        <begin position="1626"/>
        <end position="1646"/>
    </location>
</feature>
<name>A0A0A0JUW0_9MICO</name>
<feature type="domain" description="Helicase ATP-binding" evidence="4">
    <location>
        <begin position="99"/>
        <end position="286"/>
    </location>
</feature>
<gene>
    <name evidence="6" type="ORF">N801_08900</name>
</gene>
<dbReference type="PANTHER" id="PTHR47962">
    <property type="entry name" value="ATP-DEPENDENT HELICASE LHR-RELATED-RELATED"/>
    <property type="match status" value="1"/>
</dbReference>
<dbReference type="STRING" id="1385519.N801_08900"/>
<reference evidence="6 7" key="1">
    <citation type="submission" date="2013-08" db="EMBL/GenBank/DDBJ databases">
        <title>The genome sequence of Knoellia aerolata.</title>
        <authorList>
            <person name="Zhu W."/>
            <person name="Wang G."/>
        </authorList>
    </citation>
    <scope>NUCLEOTIDE SEQUENCE [LARGE SCALE GENOMIC DNA]</scope>
    <source>
        <strain evidence="6 7">DSM 18566</strain>
    </source>
</reference>
<dbReference type="Pfam" id="PF09369">
    <property type="entry name" value="MZB"/>
    <property type="match status" value="1"/>
</dbReference>
<keyword evidence="2" id="KW-0067">ATP-binding</keyword>
<proteinExistence type="predicted"/>
<organism evidence="6 7">
    <name type="scientific">Knoellia aerolata DSM 18566</name>
    <dbReference type="NCBI Taxonomy" id="1385519"/>
    <lineage>
        <taxon>Bacteria</taxon>
        <taxon>Bacillati</taxon>
        <taxon>Actinomycetota</taxon>
        <taxon>Actinomycetes</taxon>
        <taxon>Micrococcales</taxon>
        <taxon>Intrasporangiaceae</taxon>
        <taxon>Knoellia</taxon>
    </lineage>
</organism>
<dbReference type="SUPFAM" id="SSF52540">
    <property type="entry name" value="P-loop containing nucleoside triphosphate hydrolases"/>
    <property type="match status" value="1"/>
</dbReference>
<dbReference type="RefSeq" id="WP_052112823.1">
    <property type="nucleotide sequence ID" value="NZ_AVPL01000022.1"/>
</dbReference>
<evidence type="ECO:0000313" key="7">
    <source>
        <dbReference type="Proteomes" id="UP000030013"/>
    </source>
</evidence>
<dbReference type="InterPro" id="IPR011545">
    <property type="entry name" value="DEAD/DEAH_box_helicase_dom"/>
</dbReference>
<dbReference type="InterPro" id="IPR001650">
    <property type="entry name" value="Helicase_C-like"/>
</dbReference>
<keyword evidence="7" id="KW-1185">Reference proteome</keyword>
<evidence type="ECO:0000256" key="1">
    <source>
        <dbReference type="ARBA" id="ARBA00022741"/>
    </source>
</evidence>
<protein>
    <recommendedName>
        <fullName evidence="8">DEAD/DEAH box helicase</fullName>
    </recommendedName>
</protein>
<evidence type="ECO:0000256" key="3">
    <source>
        <dbReference type="SAM" id="MobiDB-lite"/>
    </source>
</evidence>
<comment type="caution">
    <text evidence="6">The sequence shown here is derived from an EMBL/GenBank/DDBJ whole genome shotgun (WGS) entry which is preliminary data.</text>
</comment>
<feature type="domain" description="Helicase C-terminal" evidence="5">
    <location>
        <begin position="896"/>
        <end position="1068"/>
    </location>
</feature>
<evidence type="ECO:0000259" key="4">
    <source>
        <dbReference type="PROSITE" id="PS51192"/>
    </source>
</evidence>
<dbReference type="CDD" id="cd17923">
    <property type="entry name" value="DEXHc_Hrq1-like"/>
    <property type="match status" value="1"/>
</dbReference>
<evidence type="ECO:0000259" key="5">
    <source>
        <dbReference type="PROSITE" id="PS51194"/>
    </source>
</evidence>
<evidence type="ECO:0000256" key="2">
    <source>
        <dbReference type="ARBA" id="ARBA00022840"/>
    </source>
</evidence>
<dbReference type="Pfam" id="PF00270">
    <property type="entry name" value="DEAD"/>
    <property type="match status" value="1"/>
</dbReference>
<dbReference type="eggNOG" id="COG1205">
    <property type="taxonomic scope" value="Bacteria"/>
</dbReference>
<evidence type="ECO:0000313" key="6">
    <source>
        <dbReference type="EMBL" id="KGN41190.1"/>
    </source>
</evidence>
<dbReference type="PANTHER" id="PTHR47962:SF5">
    <property type="entry name" value="ATP-DEPENDENT HELICASE LHR-RELATED"/>
    <property type="match status" value="1"/>
</dbReference>
<dbReference type="Gene3D" id="3.40.50.300">
    <property type="entry name" value="P-loop containing nucleotide triphosphate hydrolases"/>
    <property type="match status" value="2"/>
</dbReference>
<accession>A0A0A0JUW0</accession>
<dbReference type="GO" id="GO:0003677">
    <property type="term" value="F:DNA binding"/>
    <property type="evidence" value="ECO:0007669"/>
    <property type="project" value="TreeGrafter"/>
</dbReference>
<dbReference type="GO" id="GO:0016887">
    <property type="term" value="F:ATP hydrolysis activity"/>
    <property type="evidence" value="ECO:0007669"/>
    <property type="project" value="TreeGrafter"/>
</dbReference>
<dbReference type="InterPro" id="IPR018973">
    <property type="entry name" value="MZB"/>
</dbReference>
<dbReference type="PROSITE" id="PS51192">
    <property type="entry name" value="HELICASE_ATP_BIND_1"/>
    <property type="match status" value="1"/>
</dbReference>